<accession>A0ABW4WDW4</accession>
<evidence type="ECO:0000313" key="3">
    <source>
        <dbReference type="Proteomes" id="UP001597349"/>
    </source>
</evidence>
<gene>
    <name evidence="2" type="ORF">ACFSQT_11305</name>
</gene>
<dbReference type="RefSeq" id="WP_379018524.1">
    <property type="nucleotide sequence ID" value="NZ_JBHUGY010000019.1"/>
</dbReference>
<organism evidence="2 3">
    <name type="scientific">Mesorhizobium calcicola</name>
    <dbReference type="NCBI Taxonomy" id="1300310"/>
    <lineage>
        <taxon>Bacteria</taxon>
        <taxon>Pseudomonadati</taxon>
        <taxon>Pseudomonadota</taxon>
        <taxon>Alphaproteobacteria</taxon>
        <taxon>Hyphomicrobiales</taxon>
        <taxon>Phyllobacteriaceae</taxon>
        <taxon>Mesorhizobium</taxon>
    </lineage>
</organism>
<protein>
    <submittedName>
        <fullName evidence="2">Uncharacterized protein</fullName>
    </submittedName>
</protein>
<dbReference type="EMBL" id="JBHUGY010000019">
    <property type="protein sequence ID" value="MFD2053654.1"/>
    <property type="molecule type" value="Genomic_DNA"/>
</dbReference>
<feature type="transmembrane region" description="Helical" evidence="1">
    <location>
        <begin position="15"/>
        <end position="40"/>
    </location>
</feature>
<comment type="caution">
    <text evidence="2">The sequence shown here is derived from an EMBL/GenBank/DDBJ whole genome shotgun (WGS) entry which is preliminary data.</text>
</comment>
<dbReference type="Proteomes" id="UP001597349">
    <property type="component" value="Unassembled WGS sequence"/>
</dbReference>
<reference evidence="3" key="1">
    <citation type="journal article" date="2019" name="Int. J. Syst. Evol. Microbiol.">
        <title>The Global Catalogue of Microorganisms (GCM) 10K type strain sequencing project: providing services to taxonomists for standard genome sequencing and annotation.</title>
        <authorList>
            <consortium name="The Broad Institute Genomics Platform"/>
            <consortium name="The Broad Institute Genome Sequencing Center for Infectious Disease"/>
            <person name="Wu L."/>
            <person name="Ma J."/>
        </authorList>
    </citation>
    <scope>NUCLEOTIDE SEQUENCE [LARGE SCALE GENOMIC DNA]</scope>
    <source>
        <strain evidence="3">CGMCC 1.16226</strain>
    </source>
</reference>
<keyword evidence="1" id="KW-0472">Membrane</keyword>
<evidence type="ECO:0000256" key="1">
    <source>
        <dbReference type="SAM" id="Phobius"/>
    </source>
</evidence>
<proteinExistence type="predicted"/>
<sequence>MARTRRRKSRKPGRLGTVVAGICLLVLSGALIGGLGYLYAKASSQTKLAKETLCPLDGPMAVNVFLIDTTDPISDTTLLDIKNRFQKTVSSIPVGGLLEIFGLTENPGELVKMFDGCNPGDGSSVDQWTNNPARRQRQWEEAFNKPLDKVSESIPNGQSGNQSPIMAAIQEIKLTVFDKFSKPGAAKQLIVASDMIEHTKLYSQYKSGVSYEAYLNSPANAKYRTTLDGVDVAIWYVDRAAKPFDGRDHLEFWAKWVVENRGNFLPSPRLEGMN</sequence>
<evidence type="ECO:0000313" key="2">
    <source>
        <dbReference type="EMBL" id="MFD2053654.1"/>
    </source>
</evidence>
<keyword evidence="3" id="KW-1185">Reference proteome</keyword>
<keyword evidence="1" id="KW-1133">Transmembrane helix</keyword>
<keyword evidence="1" id="KW-0812">Transmembrane</keyword>
<name>A0ABW4WDW4_9HYPH</name>